<evidence type="ECO:0000256" key="2">
    <source>
        <dbReference type="ARBA" id="ARBA00013064"/>
    </source>
</evidence>
<dbReference type="GO" id="GO:0005737">
    <property type="term" value="C:cytoplasm"/>
    <property type="evidence" value="ECO:0007669"/>
    <property type="project" value="TreeGrafter"/>
</dbReference>
<sequence>MESRVTPRDIFNLPIFEFYWLIDLRQEKAFKEGHICSAFNFPCDNLPKSNEDRTQILASFIHSHLESGLLPAENFSPVVLYGDETSICNEAISWMVERLQHLKHIKTQLTLHIPETTQTADYTSKRTQFEKFIDQIVNRTSAVWVLEGGYSSFQVKYPFLCHLSSIMDLYPLPHEIADQVYMGSRPMNLPNSLKDLGITHLILSTDKYQKLITQIGFDLVSKIQVLNIEMEDFAENNVIQLWRGCHEFINSAIISPQSSVLVLFEGRSRSASILISWLVASRGCTVHKAIDYVKSIAPAVDTNLIFSTYMEALVL</sequence>
<dbReference type="InterPro" id="IPR036873">
    <property type="entry name" value="Rhodanese-like_dom_sf"/>
</dbReference>
<dbReference type="GO" id="GO:0043409">
    <property type="term" value="P:negative regulation of MAPK cascade"/>
    <property type="evidence" value="ECO:0007669"/>
    <property type="project" value="TreeGrafter"/>
</dbReference>
<accession>A0AAV7KI87</accession>
<feature type="domain" description="Rhodanese" evidence="5">
    <location>
        <begin position="15"/>
        <end position="155"/>
    </location>
</feature>
<dbReference type="InterPro" id="IPR000340">
    <property type="entry name" value="Dual-sp_phosphatase_cat-dom"/>
</dbReference>
<dbReference type="InterPro" id="IPR029021">
    <property type="entry name" value="Prot-tyrosine_phosphatase-like"/>
</dbReference>
<dbReference type="SMART" id="SM00450">
    <property type="entry name" value="RHOD"/>
    <property type="match status" value="1"/>
</dbReference>
<dbReference type="PANTHER" id="PTHR10159">
    <property type="entry name" value="DUAL SPECIFICITY PROTEIN PHOSPHATASE"/>
    <property type="match status" value="1"/>
</dbReference>
<organism evidence="6 7">
    <name type="scientific">Oopsacas minuta</name>
    <dbReference type="NCBI Taxonomy" id="111878"/>
    <lineage>
        <taxon>Eukaryota</taxon>
        <taxon>Metazoa</taxon>
        <taxon>Porifera</taxon>
        <taxon>Hexactinellida</taxon>
        <taxon>Hexasterophora</taxon>
        <taxon>Lyssacinosida</taxon>
        <taxon>Leucopsacidae</taxon>
        <taxon>Oopsacas</taxon>
    </lineage>
</organism>
<evidence type="ECO:0000259" key="5">
    <source>
        <dbReference type="PROSITE" id="PS50206"/>
    </source>
</evidence>
<reference evidence="6 7" key="1">
    <citation type="journal article" date="2023" name="BMC Biol.">
        <title>The compact genome of the sponge Oopsacas minuta (Hexactinellida) is lacking key metazoan core genes.</title>
        <authorList>
            <person name="Santini S."/>
            <person name="Schenkelaars Q."/>
            <person name="Jourda C."/>
            <person name="Duchesne M."/>
            <person name="Belahbib H."/>
            <person name="Rocher C."/>
            <person name="Selva M."/>
            <person name="Riesgo A."/>
            <person name="Vervoort M."/>
            <person name="Leys S.P."/>
            <person name="Kodjabachian L."/>
            <person name="Le Bivic A."/>
            <person name="Borchiellini C."/>
            <person name="Claverie J.M."/>
            <person name="Renard E."/>
        </authorList>
    </citation>
    <scope>NUCLEOTIDE SEQUENCE [LARGE SCALE GENOMIC DNA]</scope>
    <source>
        <strain evidence="6">SPO-2</strain>
    </source>
</reference>
<dbReference type="InterPro" id="IPR001763">
    <property type="entry name" value="Rhodanese-like_dom"/>
</dbReference>
<keyword evidence="3" id="KW-0378">Hydrolase</keyword>
<comment type="similarity">
    <text evidence="1">Belongs to the protein-tyrosine phosphatase family. Non-receptor class dual specificity subfamily.</text>
</comment>
<dbReference type="AlphaFoldDB" id="A0AAV7KI87"/>
<dbReference type="SUPFAM" id="SSF52799">
    <property type="entry name" value="(Phosphotyrosine protein) phosphatases II"/>
    <property type="match status" value="1"/>
</dbReference>
<dbReference type="GO" id="GO:0004725">
    <property type="term" value="F:protein tyrosine phosphatase activity"/>
    <property type="evidence" value="ECO:0007669"/>
    <property type="project" value="UniProtKB-EC"/>
</dbReference>
<evidence type="ECO:0000256" key="3">
    <source>
        <dbReference type="ARBA" id="ARBA00022801"/>
    </source>
</evidence>
<proteinExistence type="inferred from homology"/>
<dbReference type="PROSITE" id="PS50206">
    <property type="entry name" value="RHODANESE_3"/>
    <property type="match status" value="1"/>
</dbReference>
<keyword evidence="7" id="KW-1185">Reference proteome</keyword>
<evidence type="ECO:0000256" key="4">
    <source>
        <dbReference type="ARBA" id="ARBA00022912"/>
    </source>
</evidence>
<gene>
    <name evidence="6" type="ORF">LOD99_13853</name>
</gene>
<dbReference type="Pfam" id="PF00581">
    <property type="entry name" value="Rhodanese"/>
    <property type="match status" value="1"/>
</dbReference>
<dbReference type="SMART" id="SM00195">
    <property type="entry name" value="DSPc"/>
    <property type="match status" value="1"/>
</dbReference>
<dbReference type="Gene3D" id="3.90.190.10">
    <property type="entry name" value="Protein tyrosine phosphatase superfamily"/>
    <property type="match status" value="1"/>
</dbReference>
<evidence type="ECO:0000313" key="7">
    <source>
        <dbReference type="Proteomes" id="UP001165289"/>
    </source>
</evidence>
<dbReference type="Pfam" id="PF00782">
    <property type="entry name" value="DSPc"/>
    <property type="match status" value="1"/>
</dbReference>
<evidence type="ECO:0000256" key="1">
    <source>
        <dbReference type="ARBA" id="ARBA00008601"/>
    </source>
</evidence>
<protein>
    <recommendedName>
        <fullName evidence="2">protein-tyrosine-phosphatase</fullName>
        <ecNumber evidence="2">3.1.3.48</ecNumber>
    </recommendedName>
</protein>
<dbReference type="SUPFAM" id="SSF52821">
    <property type="entry name" value="Rhodanese/Cell cycle control phosphatase"/>
    <property type="match status" value="1"/>
</dbReference>
<dbReference type="PANTHER" id="PTHR10159:SF519">
    <property type="entry name" value="DUAL SPECIFICITY PROTEIN PHOSPHATASE MPK3"/>
    <property type="match status" value="1"/>
</dbReference>
<comment type="caution">
    <text evidence="6">The sequence shown here is derived from an EMBL/GenBank/DDBJ whole genome shotgun (WGS) entry which is preliminary data.</text>
</comment>
<keyword evidence="4" id="KW-0904">Protein phosphatase</keyword>
<dbReference type="Proteomes" id="UP001165289">
    <property type="component" value="Unassembled WGS sequence"/>
</dbReference>
<name>A0AAV7KI87_9METZ</name>
<dbReference type="CDD" id="cd14498">
    <property type="entry name" value="DSP"/>
    <property type="match status" value="1"/>
</dbReference>
<dbReference type="Gene3D" id="3.40.250.10">
    <property type="entry name" value="Rhodanese-like domain"/>
    <property type="match status" value="1"/>
</dbReference>
<dbReference type="InterPro" id="IPR020422">
    <property type="entry name" value="TYR_PHOSPHATASE_DUAL_dom"/>
</dbReference>
<dbReference type="EC" id="3.1.3.48" evidence="2"/>
<evidence type="ECO:0000313" key="6">
    <source>
        <dbReference type="EMBL" id="KAI6661131.1"/>
    </source>
</evidence>
<dbReference type="EMBL" id="JAKMXF010000022">
    <property type="protein sequence ID" value="KAI6661131.1"/>
    <property type="molecule type" value="Genomic_DNA"/>
</dbReference>